<dbReference type="AlphaFoldDB" id="A0AA36CWH9"/>
<evidence type="ECO:0000256" key="1">
    <source>
        <dbReference type="SAM" id="MobiDB-lite"/>
    </source>
</evidence>
<feature type="region of interest" description="Disordered" evidence="1">
    <location>
        <begin position="22"/>
        <end position="86"/>
    </location>
</feature>
<evidence type="ECO:0000313" key="3">
    <source>
        <dbReference type="Proteomes" id="UP001177023"/>
    </source>
</evidence>
<organism evidence="2 3">
    <name type="scientific">Mesorhabditis spiculigera</name>
    <dbReference type="NCBI Taxonomy" id="96644"/>
    <lineage>
        <taxon>Eukaryota</taxon>
        <taxon>Metazoa</taxon>
        <taxon>Ecdysozoa</taxon>
        <taxon>Nematoda</taxon>
        <taxon>Chromadorea</taxon>
        <taxon>Rhabditida</taxon>
        <taxon>Rhabditina</taxon>
        <taxon>Rhabditomorpha</taxon>
        <taxon>Rhabditoidea</taxon>
        <taxon>Rhabditidae</taxon>
        <taxon>Mesorhabditinae</taxon>
        <taxon>Mesorhabditis</taxon>
    </lineage>
</organism>
<gene>
    <name evidence="2" type="ORF">MSPICULIGERA_LOCUS13959</name>
</gene>
<feature type="compositionally biased region" description="Pro residues" evidence="1">
    <location>
        <begin position="43"/>
        <end position="62"/>
    </location>
</feature>
<dbReference type="Proteomes" id="UP001177023">
    <property type="component" value="Unassembled WGS sequence"/>
</dbReference>
<keyword evidence="3" id="KW-1185">Reference proteome</keyword>
<sequence length="272" mass="30334">MQPTGGRPARNPELPDDLANIQLQPLNPAARPGPSGIQQQPPGYQPPYNPPLQNPPNLPYPAPNQLQPINPNVGQHYPAPPQNVLPDPGFAGLQYYVPPANQPVYQPYPYPAPAANQPQYPLYPPPGHFDPNTGMYHPAPPQHYPNYPVYPGVPQGYPQPQIFYPPPYQYATQPPRPAGPAGVGTDPEKNDKILRENLRRVDAVNKLPVELQFEMLQERMISDRLGIPLDYSAFSIKMTPDEIESYKRLHVADAHRRRQAVGYSRKGSFSRG</sequence>
<accession>A0AA36CWH9</accession>
<evidence type="ECO:0000313" key="2">
    <source>
        <dbReference type="EMBL" id="CAJ0575650.1"/>
    </source>
</evidence>
<feature type="non-terminal residue" evidence="2">
    <location>
        <position position="1"/>
    </location>
</feature>
<proteinExistence type="predicted"/>
<comment type="caution">
    <text evidence="2">The sequence shown here is derived from an EMBL/GenBank/DDBJ whole genome shotgun (WGS) entry which is preliminary data.</text>
</comment>
<reference evidence="2" key="1">
    <citation type="submission" date="2023-06" db="EMBL/GenBank/DDBJ databases">
        <authorList>
            <person name="Delattre M."/>
        </authorList>
    </citation>
    <scope>NUCLEOTIDE SEQUENCE</scope>
    <source>
        <strain evidence="2">AF72</strain>
    </source>
</reference>
<dbReference type="EMBL" id="CATQJA010002640">
    <property type="protein sequence ID" value="CAJ0575650.1"/>
    <property type="molecule type" value="Genomic_DNA"/>
</dbReference>
<feature type="compositionally biased region" description="Low complexity" evidence="1">
    <location>
        <begin position="32"/>
        <end position="42"/>
    </location>
</feature>
<protein>
    <submittedName>
        <fullName evidence="2">Uncharacterized protein</fullName>
    </submittedName>
</protein>
<name>A0AA36CWH9_9BILA</name>